<dbReference type="AlphaFoldDB" id="A0A6F8Y9S7"/>
<proteinExistence type="predicted"/>
<evidence type="ECO:0000256" key="5">
    <source>
        <dbReference type="ARBA" id="ARBA00023014"/>
    </source>
</evidence>
<reference evidence="7 8" key="1">
    <citation type="submission" date="2020-03" db="EMBL/GenBank/DDBJ databases">
        <title>Whole genome shotgun sequence of Phytohabitans suffuscus NBRC 105367.</title>
        <authorList>
            <person name="Komaki H."/>
            <person name="Tamura T."/>
        </authorList>
    </citation>
    <scope>NUCLEOTIDE SEQUENCE [LARGE SCALE GENOMIC DNA]</scope>
    <source>
        <strain evidence="7 8">NBRC 105367</strain>
    </source>
</reference>
<keyword evidence="5" id="KW-0411">Iron-sulfur</keyword>
<dbReference type="PANTHER" id="PTHR43409">
    <property type="entry name" value="ANAEROBIC MAGNESIUM-PROTOPORPHYRIN IX MONOMETHYL ESTER CYCLASE-RELATED"/>
    <property type="match status" value="1"/>
</dbReference>
<organism evidence="7 8">
    <name type="scientific">Phytohabitans suffuscus</name>
    <dbReference type="NCBI Taxonomy" id="624315"/>
    <lineage>
        <taxon>Bacteria</taxon>
        <taxon>Bacillati</taxon>
        <taxon>Actinomycetota</taxon>
        <taxon>Actinomycetes</taxon>
        <taxon>Micromonosporales</taxon>
        <taxon>Micromonosporaceae</taxon>
    </lineage>
</organism>
<gene>
    <name evidence="7" type="ORF">Psuf_001970</name>
</gene>
<evidence type="ECO:0000256" key="3">
    <source>
        <dbReference type="ARBA" id="ARBA00022723"/>
    </source>
</evidence>
<keyword evidence="2" id="KW-0949">S-adenosyl-L-methionine</keyword>
<dbReference type="InterPro" id="IPR058240">
    <property type="entry name" value="rSAM_sf"/>
</dbReference>
<protein>
    <recommendedName>
        <fullName evidence="6">Radical SAM core domain-containing protein</fullName>
    </recommendedName>
</protein>
<dbReference type="InterPro" id="IPR023984">
    <property type="entry name" value="rSAM_ocin_1"/>
</dbReference>
<dbReference type="GO" id="GO:0003824">
    <property type="term" value="F:catalytic activity"/>
    <property type="evidence" value="ECO:0007669"/>
    <property type="project" value="InterPro"/>
</dbReference>
<dbReference type="GO" id="GO:0005829">
    <property type="term" value="C:cytosol"/>
    <property type="evidence" value="ECO:0007669"/>
    <property type="project" value="TreeGrafter"/>
</dbReference>
<keyword evidence="8" id="KW-1185">Reference proteome</keyword>
<dbReference type="PROSITE" id="PS51918">
    <property type="entry name" value="RADICAL_SAM"/>
    <property type="match status" value="1"/>
</dbReference>
<dbReference type="EMBL" id="AP022871">
    <property type="protein sequence ID" value="BCB82884.1"/>
    <property type="molecule type" value="Genomic_DNA"/>
</dbReference>
<dbReference type="PANTHER" id="PTHR43409:SF7">
    <property type="entry name" value="BLL1977 PROTEIN"/>
    <property type="match status" value="1"/>
</dbReference>
<dbReference type="GO" id="GO:0051536">
    <property type="term" value="F:iron-sulfur cluster binding"/>
    <property type="evidence" value="ECO:0007669"/>
    <property type="project" value="UniProtKB-KW"/>
</dbReference>
<evidence type="ECO:0000256" key="2">
    <source>
        <dbReference type="ARBA" id="ARBA00022691"/>
    </source>
</evidence>
<name>A0A6F8Y9S7_9ACTN</name>
<dbReference type="KEGG" id="psuu:Psuf_001970"/>
<dbReference type="NCBIfam" id="TIGR03975">
    <property type="entry name" value="rSAM_ocin_1"/>
    <property type="match status" value="1"/>
</dbReference>
<dbReference type="InterPro" id="IPR023404">
    <property type="entry name" value="rSAM_horseshoe"/>
</dbReference>
<evidence type="ECO:0000313" key="7">
    <source>
        <dbReference type="EMBL" id="BCB82884.1"/>
    </source>
</evidence>
<dbReference type="RefSeq" id="WP_173152710.1">
    <property type="nucleotide sequence ID" value="NZ_AP022871.1"/>
</dbReference>
<keyword evidence="4" id="KW-0408">Iron</keyword>
<feature type="domain" description="Radical SAM core" evidence="6">
    <location>
        <begin position="1"/>
        <end position="213"/>
    </location>
</feature>
<dbReference type="Proteomes" id="UP000503011">
    <property type="component" value="Chromosome"/>
</dbReference>
<evidence type="ECO:0000256" key="4">
    <source>
        <dbReference type="ARBA" id="ARBA00023004"/>
    </source>
</evidence>
<comment type="cofactor">
    <cofactor evidence="1">
        <name>[4Fe-4S] cluster</name>
        <dbReference type="ChEBI" id="CHEBI:49883"/>
    </cofactor>
</comment>
<accession>A0A6F8Y9S7</accession>
<dbReference type="SMART" id="SM00729">
    <property type="entry name" value="Elp3"/>
    <property type="match status" value="1"/>
</dbReference>
<dbReference type="InterPro" id="IPR006638">
    <property type="entry name" value="Elp3/MiaA/NifB-like_rSAM"/>
</dbReference>
<dbReference type="Pfam" id="PF04055">
    <property type="entry name" value="Radical_SAM"/>
    <property type="match status" value="1"/>
</dbReference>
<evidence type="ECO:0000313" key="8">
    <source>
        <dbReference type="Proteomes" id="UP000503011"/>
    </source>
</evidence>
<dbReference type="SUPFAM" id="SSF102114">
    <property type="entry name" value="Radical SAM enzymes"/>
    <property type="match status" value="1"/>
</dbReference>
<dbReference type="InterPro" id="IPR007197">
    <property type="entry name" value="rSAM"/>
</dbReference>
<evidence type="ECO:0000259" key="6">
    <source>
        <dbReference type="PROSITE" id="PS51918"/>
    </source>
</evidence>
<reference evidence="7 8" key="2">
    <citation type="submission" date="2020-03" db="EMBL/GenBank/DDBJ databases">
        <authorList>
            <person name="Ichikawa N."/>
            <person name="Kimura A."/>
            <person name="Kitahashi Y."/>
            <person name="Uohara A."/>
        </authorList>
    </citation>
    <scope>NUCLEOTIDE SEQUENCE [LARGE SCALE GENOMIC DNA]</scope>
    <source>
        <strain evidence="7 8">NBRC 105367</strain>
    </source>
</reference>
<evidence type="ECO:0000256" key="1">
    <source>
        <dbReference type="ARBA" id="ARBA00001966"/>
    </source>
</evidence>
<keyword evidence="3" id="KW-0479">Metal-binding</keyword>
<dbReference type="GO" id="GO:0046872">
    <property type="term" value="F:metal ion binding"/>
    <property type="evidence" value="ECO:0007669"/>
    <property type="project" value="UniProtKB-KW"/>
</dbReference>
<dbReference type="InterPro" id="IPR051198">
    <property type="entry name" value="BchE-like"/>
</dbReference>
<sequence length="336" mass="37087">MGQKHHCTFCGLNNTLMAFRAKDATRILDELKRAVRKHRVLDVMFADNILDQRYLTELVPELTALGWDLDIFFEVKSNLPYPKLAALAQAGVTRVQPGIESLSTRVLELMRKGVRGWQNVRFLRDCVTVGIHPQWNILYGFPGETPDDYAPVFEQLPSLAHLPPPQGASRVALTRFSPFFDDPGLGMVNEGPAPAFTLIYDLPPAEVADLVYLFQSRDSGLVGEPVERLSSLVADWSRASGRTLAALDRSGGGLVLVDRRRSARAVEHRLDAREAAVYRHLLKGHSLAALTRIAQEAGSPFDAAGVAELVARWRARGLVFQDGDVHVALATGLGYR</sequence>
<dbReference type="Gene3D" id="3.80.30.20">
    <property type="entry name" value="tm_1862 like domain"/>
    <property type="match status" value="1"/>
</dbReference>